<name>A0A1J8Q7A9_9AGAM</name>
<reference evidence="1 2" key="1">
    <citation type="submission" date="2016-03" db="EMBL/GenBank/DDBJ databases">
        <title>Comparative genomics of the ectomycorrhizal sister species Rhizopogon vinicolor and Rhizopogon vesiculosus (Basidiomycota: Boletales) reveals a divergence of the mating type B locus.</title>
        <authorList>
            <person name="Mujic A.B."/>
            <person name="Kuo A."/>
            <person name="Tritt A."/>
            <person name="Lipzen A."/>
            <person name="Chen C."/>
            <person name="Johnson J."/>
            <person name="Sharma A."/>
            <person name="Barry K."/>
            <person name="Grigoriev I.V."/>
            <person name="Spatafora J.W."/>
        </authorList>
    </citation>
    <scope>NUCLEOTIDE SEQUENCE [LARGE SCALE GENOMIC DNA]</scope>
    <source>
        <strain evidence="1 2">AM-OR11-056</strain>
    </source>
</reference>
<protein>
    <submittedName>
        <fullName evidence="1">Uncharacterized protein</fullName>
    </submittedName>
</protein>
<dbReference type="EMBL" id="LVVM01002259">
    <property type="protein sequence ID" value="OJA16925.1"/>
    <property type="molecule type" value="Genomic_DNA"/>
</dbReference>
<dbReference type="AlphaFoldDB" id="A0A1J8Q7A9"/>
<proteinExistence type="predicted"/>
<gene>
    <name evidence="1" type="ORF">AZE42_13861</name>
</gene>
<sequence>MTTNYILRSLNDEEMDTLLKASEKPYPLLLEAQEEATLHH</sequence>
<dbReference type="Proteomes" id="UP000183567">
    <property type="component" value="Unassembled WGS sequence"/>
</dbReference>
<comment type="caution">
    <text evidence="1">The sequence shown here is derived from an EMBL/GenBank/DDBJ whole genome shotgun (WGS) entry which is preliminary data.</text>
</comment>
<accession>A0A1J8Q7A9</accession>
<organism evidence="1 2">
    <name type="scientific">Rhizopogon vesiculosus</name>
    <dbReference type="NCBI Taxonomy" id="180088"/>
    <lineage>
        <taxon>Eukaryota</taxon>
        <taxon>Fungi</taxon>
        <taxon>Dikarya</taxon>
        <taxon>Basidiomycota</taxon>
        <taxon>Agaricomycotina</taxon>
        <taxon>Agaricomycetes</taxon>
        <taxon>Agaricomycetidae</taxon>
        <taxon>Boletales</taxon>
        <taxon>Suillineae</taxon>
        <taxon>Rhizopogonaceae</taxon>
        <taxon>Rhizopogon</taxon>
    </lineage>
</organism>
<keyword evidence="2" id="KW-1185">Reference proteome</keyword>
<evidence type="ECO:0000313" key="1">
    <source>
        <dbReference type="EMBL" id="OJA16925.1"/>
    </source>
</evidence>
<evidence type="ECO:0000313" key="2">
    <source>
        <dbReference type="Proteomes" id="UP000183567"/>
    </source>
</evidence>